<evidence type="ECO:0000313" key="2">
    <source>
        <dbReference type="Proteomes" id="UP001596432"/>
    </source>
</evidence>
<proteinExistence type="predicted"/>
<accession>A0ABD5Y6N2</accession>
<keyword evidence="2" id="KW-1185">Reference proteome</keyword>
<sequence>MTGTREMALVELVDHLAEGRLGPDRPQVAAVHVAHVDRVEELLGRRGDALVGDDAREVVAVVDREDGELALDHPAGDLANVVAAVDVRHVVAHDRPRLLVGVVL</sequence>
<evidence type="ECO:0000313" key="1">
    <source>
        <dbReference type="EMBL" id="MFC7143013.1"/>
    </source>
</evidence>
<dbReference type="Proteomes" id="UP001596432">
    <property type="component" value="Unassembled WGS sequence"/>
</dbReference>
<name>A0ABD5Y6N2_9EURY</name>
<dbReference type="AlphaFoldDB" id="A0ABD5Y6N2"/>
<organism evidence="1 2">
    <name type="scientific">Halosimplex aquaticum</name>
    <dbReference type="NCBI Taxonomy" id="3026162"/>
    <lineage>
        <taxon>Archaea</taxon>
        <taxon>Methanobacteriati</taxon>
        <taxon>Methanobacteriota</taxon>
        <taxon>Stenosarchaea group</taxon>
        <taxon>Halobacteria</taxon>
        <taxon>Halobacteriales</taxon>
        <taxon>Haloarculaceae</taxon>
        <taxon>Halosimplex</taxon>
    </lineage>
</organism>
<dbReference type="RefSeq" id="WP_382261915.1">
    <property type="nucleotide sequence ID" value="NZ_JBHTAS010000003.1"/>
</dbReference>
<reference evidence="1 2" key="1">
    <citation type="journal article" date="2019" name="Int. J. Syst. Evol. Microbiol.">
        <title>The Global Catalogue of Microorganisms (GCM) 10K type strain sequencing project: providing services to taxonomists for standard genome sequencing and annotation.</title>
        <authorList>
            <consortium name="The Broad Institute Genomics Platform"/>
            <consortium name="The Broad Institute Genome Sequencing Center for Infectious Disease"/>
            <person name="Wu L."/>
            <person name="Ma J."/>
        </authorList>
    </citation>
    <scope>NUCLEOTIDE SEQUENCE [LARGE SCALE GENOMIC DNA]</scope>
    <source>
        <strain evidence="1 2">XZYJT29</strain>
    </source>
</reference>
<comment type="caution">
    <text evidence="1">The sequence shown here is derived from an EMBL/GenBank/DDBJ whole genome shotgun (WGS) entry which is preliminary data.</text>
</comment>
<dbReference type="EMBL" id="JBHTAS010000003">
    <property type="protein sequence ID" value="MFC7143013.1"/>
    <property type="molecule type" value="Genomic_DNA"/>
</dbReference>
<protein>
    <submittedName>
        <fullName evidence="1">Uncharacterized protein</fullName>
    </submittedName>
</protein>
<gene>
    <name evidence="1" type="ORF">ACFQMA_24730</name>
</gene>